<dbReference type="Pfam" id="PF05958">
    <property type="entry name" value="tRNA_U5-meth_tr"/>
    <property type="match status" value="1"/>
</dbReference>
<dbReference type="Proteomes" id="UP001445076">
    <property type="component" value="Unassembled WGS sequence"/>
</dbReference>
<evidence type="ECO:0000256" key="4">
    <source>
        <dbReference type="ARBA" id="ARBA00033763"/>
    </source>
</evidence>
<feature type="binding site" evidence="6">
    <location>
        <position position="274"/>
    </location>
    <ligand>
        <name>S-adenosyl-L-methionine</name>
        <dbReference type="ChEBI" id="CHEBI:59789"/>
    </ligand>
</feature>
<comment type="similarity">
    <text evidence="6">Belongs to the class I-like SAM-binding methyltransferase superfamily. RNA M5U methyltransferase family.</text>
</comment>
<keyword evidence="3 6" id="KW-0949">S-adenosyl-L-methionine</keyword>
<comment type="caution">
    <text evidence="6">Lacks conserved residue(s) required for the propagation of feature annotation.</text>
</comment>
<comment type="caution">
    <text evidence="9">The sequence shown here is derived from an EMBL/GenBank/DDBJ whole genome shotgun (WGS) entry which is preliminary data.</text>
</comment>
<dbReference type="GO" id="GO:0003723">
    <property type="term" value="F:RNA binding"/>
    <property type="evidence" value="ECO:0007669"/>
    <property type="project" value="TreeGrafter"/>
</dbReference>
<organism evidence="9 10">
    <name type="scientific">Cherax quadricarinatus</name>
    <name type="common">Australian red claw crayfish</name>
    <dbReference type="NCBI Taxonomy" id="27406"/>
    <lineage>
        <taxon>Eukaryota</taxon>
        <taxon>Metazoa</taxon>
        <taxon>Ecdysozoa</taxon>
        <taxon>Arthropoda</taxon>
        <taxon>Crustacea</taxon>
        <taxon>Multicrustacea</taxon>
        <taxon>Malacostraca</taxon>
        <taxon>Eumalacostraca</taxon>
        <taxon>Eucarida</taxon>
        <taxon>Decapoda</taxon>
        <taxon>Pleocyemata</taxon>
        <taxon>Astacidea</taxon>
        <taxon>Parastacoidea</taxon>
        <taxon>Parastacidae</taxon>
        <taxon>Cherax</taxon>
    </lineage>
</organism>
<sequence>MKQKEALHVMRKFGTELARINPELVDWVHWQKLRRQGQVCEVDEIVPSPVTHGYRNKCEFTIGINPENNLPTVGFRVASYKEGSIHVGPVDHLCHLPYQMKKIVLEFEKFVRDSELAPYSPVSHEGVWRQLNVRTTRNKDILIVPVIHPQEMSREELDALKKKIVEYFTEGPGQVLGITSIFFKSYGQKEPGDEDESEHLWGEEHIYETILDKRFRVSPEAFLQVNTTGAELLYDKIGELAELDGTSAILDICCGTGTIGISLAERCLKVYGIELVEKAADDARFNAEENGLENIVVFTGKAEENMPVLVQNCTKVNVVGIVDPPRAGLNGNVVFGLRKCDNMKHLVYVSCDPTVASKNFINLGRPQSKQYKGEFFIPLRAIPVDLFPHTPHYELVILFERWEERKWRRIMEGNPLPRDQEYFQRIPQRPKAGRDFSQSVAETPGYGEWKTVTADTRRQANPRFQPYQQPRPPFNQPKYEMGYDEDYDEEPFAPGYGHRDGPNQGFAQGFSQNYNHGFEEDFDEPINRPGAARQSFGRADFDRPGYERRGYDRPLLERPLLDRPLLDRPLLDRPLLNTPSYDRSPYGRPSYDRSGYNRFFDQDRKQGFRKDDYYQY</sequence>
<dbReference type="Gene3D" id="3.40.50.150">
    <property type="entry name" value="Vaccinia Virus protein VP39"/>
    <property type="match status" value="1"/>
</dbReference>
<feature type="region of interest" description="Disordered" evidence="8">
    <location>
        <begin position="571"/>
        <end position="598"/>
    </location>
</feature>
<keyword evidence="10" id="KW-1185">Reference proteome</keyword>
<dbReference type="InterPro" id="IPR010280">
    <property type="entry name" value="U5_MeTrfase_fam"/>
</dbReference>
<dbReference type="InterPro" id="IPR029063">
    <property type="entry name" value="SAM-dependent_MTases_sf"/>
</dbReference>
<dbReference type="EMBL" id="JARKIK010000036">
    <property type="protein sequence ID" value="KAK8739505.1"/>
    <property type="molecule type" value="Genomic_DNA"/>
</dbReference>
<dbReference type="GO" id="GO:0006396">
    <property type="term" value="P:RNA processing"/>
    <property type="evidence" value="ECO:0007669"/>
    <property type="project" value="InterPro"/>
</dbReference>
<evidence type="ECO:0000256" key="2">
    <source>
        <dbReference type="ARBA" id="ARBA00022679"/>
    </source>
</evidence>
<dbReference type="PANTHER" id="PTHR45904:SF2">
    <property type="entry name" value="TRNA (URACIL-5-)-METHYLTRANSFERASE HOMOLOG A"/>
    <property type="match status" value="1"/>
</dbReference>
<protein>
    <recommendedName>
        <fullName evidence="4">tRNA (uracil(54)-C(5))-methyltransferase</fullName>
        <ecNumber evidence="4">2.1.1.35</ecNumber>
    </recommendedName>
</protein>
<evidence type="ECO:0000256" key="3">
    <source>
        <dbReference type="ARBA" id="ARBA00022691"/>
    </source>
</evidence>
<accession>A0AAW0X8T9</accession>
<reference evidence="9 10" key="1">
    <citation type="journal article" date="2024" name="BMC Genomics">
        <title>Genome assembly of redclaw crayfish (Cherax quadricarinatus) provides insights into its immune adaptation and hypoxia tolerance.</title>
        <authorList>
            <person name="Liu Z."/>
            <person name="Zheng J."/>
            <person name="Li H."/>
            <person name="Fang K."/>
            <person name="Wang S."/>
            <person name="He J."/>
            <person name="Zhou D."/>
            <person name="Weng S."/>
            <person name="Chi M."/>
            <person name="Gu Z."/>
            <person name="He J."/>
            <person name="Li F."/>
            <person name="Wang M."/>
        </authorList>
    </citation>
    <scope>NUCLEOTIDE SEQUENCE [LARGE SCALE GENOMIC DNA]</scope>
    <source>
        <strain evidence="9">ZL_2023a</strain>
    </source>
</reference>
<dbReference type="CDD" id="cd02440">
    <property type="entry name" value="AdoMet_MTases"/>
    <property type="match status" value="1"/>
</dbReference>
<evidence type="ECO:0000256" key="7">
    <source>
        <dbReference type="PROSITE-ProRule" id="PRU10015"/>
    </source>
</evidence>
<dbReference type="PANTHER" id="PTHR45904">
    <property type="entry name" value="TRNA (URACIL-5-)-METHYLTRANSFERASE"/>
    <property type="match status" value="1"/>
</dbReference>
<proteinExistence type="inferred from homology"/>
<feature type="compositionally biased region" description="Basic and acidic residues" evidence="8">
    <location>
        <begin position="539"/>
        <end position="550"/>
    </location>
</feature>
<dbReference type="GO" id="GO:0009451">
    <property type="term" value="P:RNA modification"/>
    <property type="evidence" value="ECO:0007669"/>
    <property type="project" value="UniProtKB-ARBA"/>
</dbReference>
<feature type="active site" description="Nucleophile" evidence="6">
    <location>
        <position position="351"/>
    </location>
</feature>
<evidence type="ECO:0000313" key="10">
    <source>
        <dbReference type="Proteomes" id="UP001445076"/>
    </source>
</evidence>
<gene>
    <name evidence="9" type="ORF">OTU49_003364</name>
</gene>
<dbReference type="SUPFAM" id="SSF53335">
    <property type="entry name" value="S-adenosyl-L-methionine-dependent methyltransferases"/>
    <property type="match status" value="1"/>
</dbReference>
<dbReference type="Gene3D" id="2.40.50.1070">
    <property type="match status" value="1"/>
</dbReference>
<dbReference type="PROSITE" id="PS01230">
    <property type="entry name" value="TRMA_1"/>
    <property type="match status" value="1"/>
</dbReference>
<evidence type="ECO:0000256" key="6">
    <source>
        <dbReference type="PROSITE-ProRule" id="PRU01024"/>
    </source>
</evidence>
<feature type="active site" evidence="7">
    <location>
        <position position="351"/>
    </location>
</feature>
<dbReference type="PROSITE" id="PS51687">
    <property type="entry name" value="SAM_MT_RNA_M5U"/>
    <property type="match status" value="1"/>
</dbReference>
<keyword evidence="2 6" id="KW-0808">Transferase</keyword>
<name>A0AAW0X8T9_CHEQU</name>
<feature type="region of interest" description="Disordered" evidence="8">
    <location>
        <begin position="432"/>
        <end position="480"/>
    </location>
</feature>
<keyword evidence="1 6" id="KW-0489">Methyltransferase</keyword>
<dbReference type="GO" id="GO:0030697">
    <property type="term" value="F:tRNA (uracil(54)-C5)-methyltransferase activity, S-adenosyl methionine-dependent"/>
    <property type="evidence" value="ECO:0007669"/>
    <property type="project" value="UniProtKB-EC"/>
</dbReference>
<evidence type="ECO:0000313" key="9">
    <source>
        <dbReference type="EMBL" id="KAK8739505.1"/>
    </source>
</evidence>
<evidence type="ECO:0000256" key="8">
    <source>
        <dbReference type="SAM" id="MobiDB-lite"/>
    </source>
</evidence>
<feature type="binding site" evidence="6">
    <location>
        <position position="224"/>
    </location>
    <ligand>
        <name>S-adenosyl-L-methionine</name>
        <dbReference type="ChEBI" id="CHEBI:59789"/>
    </ligand>
</feature>
<dbReference type="PROSITE" id="PS01231">
    <property type="entry name" value="TRMA_2"/>
    <property type="match status" value="1"/>
</dbReference>
<feature type="binding site" evidence="6">
    <location>
        <position position="323"/>
    </location>
    <ligand>
        <name>S-adenosyl-L-methionine</name>
        <dbReference type="ChEBI" id="CHEBI:59789"/>
    </ligand>
</feature>
<evidence type="ECO:0000256" key="1">
    <source>
        <dbReference type="ARBA" id="ARBA00022603"/>
    </source>
</evidence>
<dbReference type="EC" id="2.1.1.35" evidence="4"/>
<dbReference type="AlphaFoldDB" id="A0AAW0X8T9"/>
<dbReference type="InterPro" id="IPR045850">
    <property type="entry name" value="TRM2_met"/>
</dbReference>
<dbReference type="InterPro" id="IPR030390">
    <property type="entry name" value="MeTrfase_TrmA_AS"/>
</dbReference>
<comment type="catalytic activity">
    <reaction evidence="5">
        <text>uridine(54) in tRNA + S-adenosyl-L-methionine = 5-methyluridine(54) in tRNA + S-adenosyl-L-homocysteine + H(+)</text>
        <dbReference type="Rhea" id="RHEA:42712"/>
        <dbReference type="Rhea" id="RHEA-COMP:10167"/>
        <dbReference type="Rhea" id="RHEA-COMP:10193"/>
        <dbReference type="ChEBI" id="CHEBI:15378"/>
        <dbReference type="ChEBI" id="CHEBI:57856"/>
        <dbReference type="ChEBI" id="CHEBI:59789"/>
        <dbReference type="ChEBI" id="CHEBI:65315"/>
        <dbReference type="ChEBI" id="CHEBI:74447"/>
        <dbReference type="EC" id="2.1.1.35"/>
    </reaction>
    <physiologicalReaction direction="left-to-right" evidence="5">
        <dbReference type="Rhea" id="RHEA:42713"/>
    </physiologicalReaction>
</comment>
<dbReference type="InterPro" id="IPR030391">
    <property type="entry name" value="MeTrfase_TrmA_CS"/>
</dbReference>
<dbReference type="GO" id="GO:0032259">
    <property type="term" value="P:methylation"/>
    <property type="evidence" value="ECO:0007669"/>
    <property type="project" value="UniProtKB-KW"/>
</dbReference>
<feature type="region of interest" description="Disordered" evidence="8">
    <location>
        <begin position="522"/>
        <end position="550"/>
    </location>
</feature>
<evidence type="ECO:0000256" key="5">
    <source>
        <dbReference type="ARBA" id="ARBA00047278"/>
    </source>
</evidence>